<dbReference type="InterPro" id="IPR029058">
    <property type="entry name" value="AB_hydrolase_fold"/>
</dbReference>
<evidence type="ECO:0000259" key="3">
    <source>
        <dbReference type="SMART" id="SM00824"/>
    </source>
</evidence>
<dbReference type="Pfam" id="PF00975">
    <property type="entry name" value="Thioesterase"/>
    <property type="match status" value="1"/>
</dbReference>
<comment type="caution">
    <text evidence="4">The sequence shown here is derived from an EMBL/GenBank/DDBJ whole genome shotgun (WGS) entry which is preliminary data.</text>
</comment>
<accession>A0A3A8IXP0</accession>
<dbReference type="SMART" id="SM00824">
    <property type="entry name" value="PKS_TE"/>
    <property type="match status" value="1"/>
</dbReference>
<dbReference type="InterPro" id="IPR001031">
    <property type="entry name" value="Thioesterase"/>
</dbReference>
<proteinExistence type="inferred from homology"/>
<evidence type="ECO:0000313" key="4">
    <source>
        <dbReference type="EMBL" id="RKG88227.1"/>
    </source>
</evidence>
<protein>
    <submittedName>
        <fullName evidence="4">Thioesterase</fullName>
    </submittedName>
</protein>
<dbReference type="InterPro" id="IPR012223">
    <property type="entry name" value="TEII"/>
</dbReference>
<keyword evidence="5" id="KW-1185">Reference proteome</keyword>
<dbReference type="AlphaFoldDB" id="A0A3A8IXP0"/>
<sequence>MRSAPPPSPSAPDRWFPSRKPLPEPRLRLFCLPFAGGSAAIYTPWANALPAGVELCAVQLPGRERRLMEPAYKALPELMDALMPVLLPLMDRPFALFGYSMGARIGLEVARRLRTQGGPRPLGFIAAAAPPPSHNDREPIHQLDDTGFIAKLRDYDGTPEEVLQHKELLELILPTLRADFGLAWSGDGKDTAKLDIPLSVYGGRTDKHVGQNLIEHWRDESTADVRIRQFDGGHFFIRTHGQPVLEAVREDLTRWMTAVP</sequence>
<dbReference type="PANTHER" id="PTHR11487:SF0">
    <property type="entry name" value="S-ACYL FATTY ACID SYNTHASE THIOESTERASE, MEDIUM CHAIN"/>
    <property type="match status" value="1"/>
</dbReference>
<keyword evidence="2" id="KW-0378">Hydrolase</keyword>
<comment type="similarity">
    <text evidence="1">Belongs to the thioesterase family.</text>
</comment>
<organism evidence="4 5">
    <name type="scientific">Corallococcus terminator</name>
    <dbReference type="NCBI Taxonomy" id="2316733"/>
    <lineage>
        <taxon>Bacteria</taxon>
        <taxon>Pseudomonadati</taxon>
        <taxon>Myxococcota</taxon>
        <taxon>Myxococcia</taxon>
        <taxon>Myxococcales</taxon>
        <taxon>Cystobacterineae</taxon>
        <taxon>Myxococcaceae</taxon>
        <taxon>Corallococcus</taxon>
    </lineage>
</organism>
<evidence type="ECO:0000256" key="2">
    <source>
        <dbReference type="ARBA" id="ARBA00022801"/>
    </source>
</evidence>
<dbReference type="PANTHER" id="PTHR11487">
    <property type="entry name" value="THIOESTERASE"/>
    <property type="match status" value="1"/>
</dbReference>
<feature type="domain" description="Thioesterase TesA-like" evidence="3">
    <location>
        <begin position="30"/>
        <end position="252"/>
    </location>
</feature>
<dbReference type="SUPFAM" id="SSF53474">
    <property type="entry name" value="alpha/beta-Hydrolases"/>
    <property type="match status" value="1"/>
</dbReference>
<dbReference type="Proteomes" id="UP000268094">
    <property type="component" value="Unassembled WGS sequence"/>
</dbReference>
<dbReference type="InterPro" id="IPR020802">
    <property type="entry name" value="TesA-like"/>
</dbReference>
<name>A0A3A8IXP0_9BACT</name>
<dbReference type="GO" id="GO:0016787">
    <property type="term" value="F:hydrolase activity"/>
    <property type="evidence" value="ECO:0007669"/>
    <property type="project" value="UniProtKB-KW"/>
</dbReference>
<dbReference type="EMBL" id="RAVZ01000085">
    <property type="protein sequence ID" value="RKG88227.1"/>
    <property type="molecule type" value="Genomic_DNA"/>
</dbReference>
<evidence type="ECO:0000256" key="1">
    <source>
        <dbReference type="ARBA" id="ARBA00007169"/>
    </source>
</evidence>
<dbReference type="Gene3D" id="3.40.50.1820">
    <property type="entry name" value="alpha/beta hydrolase"/>
    <property type="match status" value="1"/>
</dbReference>
<dbReference type="OrthoDB" id="8480037at2"/>
<reference evidence="5" key="1">
    <citation type="submission" date="2018-09" db="EMBL/GenBank/DDBJ databases">
        <authorList>
            <person name="Livingstone P.G."/>
            <person name="Whitworth D.E."/>
        </authorList>
    </citation>
    <scope>NUCLEOTIDE SEQUENCE [LARGE SCALE GENOMIC DNA]</scope>
    <source>
        <strain evidence="5">CA054A</strain>
    </source>
</reference>
<evidence type="ECO:0000313" key="5">
    <source>
        <dbReference type="Proteomes" id="UP000268094"/>
    </source>
</evidence>
<dbReference type="RefSeq" id="WP_120541269.1">
    <property type="nucleotide sequence ID" value="NZ_RAVZ01000085.1"/>
</dbReference>
<dbReference type="GO" id="GO:0008610">
    <property type="term" value="P:lipid biosynthetic process"/>
    <property type="evidence" value="ECO:0007669"/>
    <property type="project" value="TreeGrafter"/>
</dbReference>
<gene>
    <name evidence="4" type="ORF">D7V88_14690</name>
</gene>